<accession>A0A2P2R4V3</accession>
<dbReference type="AlphaFoldDB" id="A0A2P2R4V3"/>
<name>A0A2P2R4V3_RHIMU</name>
<proteinExistence type="predicted"/>
<evidence type="ECO:0000313" key="1">
    <source>
        <dbReference type="EMBL" id="MBX74293.1"/>
    </source>
</evidence>
<organism evidence="1">
    <name type="scientific">Rhizophora mucronata</name>
    <name type="common">Asiatic mangrove</name>
    <dbReference type="NCBI Taxonomy" id="61149"/>
    <lineage>
        <taxon>Eukaryota</taxon>
        <taxon>Viridiplantae</taxon>
        <taxon>Streptophyta</taxon>
        <taxon>Embryophyta</taxon>
        <taxon>Tracheophyta</taxon>
        <taxon>Spermatophyta</taxon>
        <taxon>Magnoliopsida</taxon>
        <taxon>eudicotyledons</taxon>
        <taxon>Gunneridae</taxon>
        <taxon>Pentapetalae</taxon>
        <taxon>rosids</taxon>
        <taxon>fabids</taxon>
        <taxon>Malpighiales</taxon>
        <taxon>Rhizophoraceae</taxon>
        <taxon>Rhizophora</taxon>
    </lineage>
</organism>
<sequence>MPSVQPILLYGISSMNCGEMISRQNNFAFREIILPCKEYSLVVGRQLGCRS</sequence>
<reference evidence="1" key="1">
    <citation type="submission" date="2018-02" db="EMBL/GenBank/DDBJ databases">
        <title>Rhizophora mucronata_Transcriptome.</title>
        <authorList>
            <person name="Meera S.P."/>
            <person name="Sreeshan A."/>
            <person name="Augustine A."/>
        </authorList>
    </citation>
    <scope>NUCLEOTIDE SEQUENCE</scope>
    <source>
        <tissue evidence="1">Leaf</tissue>
    </source>
</reference>
<protein>
    <submittedName>
        <fullName evidence="1">Uncharacterized protein</fullName>
    </submittedName>
</protein>
<dbReference type="EMBL" id="GGEC01093809">
    <property type="protein sequence ID" value="MBX74293.1"/>
    <property type="molecule type" value="Transcribed_RNA"/>
</dbReference>